<accession>A0A4Z1G712</accession>
<sequence length="124" mass="13896">MSNRYESALQIHEIGVGCILWLPPFNATNGDSRPLCPRHTVMRHLMNINGFDHPAVVLNIHNRYGSDPSIRFIALSSYRGNRRSQCGPRYCLENGQDLEATNLCSACQDLIETSGGEQDYVITD</sequence>
<dbReference type="Proteomes" id="UP000297814">
    <property type="component" value="Unassembled WGS sequence"/>
</dbReference>
<keyword evidence="2" id="KW-1185">Reference proteome</keyword>
<dbReference type="EMBL" id="PQXK01000291">
    <property type="protein sequence ID" value="TGO32754.1"/>
    <property type="molecule type" value="Genomic_DNA"/>
</dbReference>
<dbReference type="AlphaFoldDB" id="A0A4Z1G712"/>
<gene>
    <name evidence="1" type="ORF">BHYA_0291g00100</name>
</gene>
<evidence type="ECO:0000313" key="1">
    <source>
        <dbReference type="EMBL" id="TGO32754.1"/>
    </source>
</evidence>
<comment type="caution">
    <text evidence="1">The sequence shown here is derived from an EMBL/GenBank/DDBJ whole genome shotgun (WGS) entry which is preliminary data.</text>
</comment>
<organism evidence="1 2">
    <name type="scientific">Botrytis hyacinthi</name>
    <dbReference type="NCBI Taxonomy" id="278943"/>
    <lineage>
        <taxon>Eukaryota</taxon>
        <taxon>Fungi</taxon>
        <taxon>Dikarya</taxon>
        <taxon>Ascomycota</taxon>
        <taxon>Pezizomycotina</taxon>
        <taxon>Leotiomycetes</taxon>
        <taxon>Helotiales</taxon>
        <taxon>Sclerotiniaceae</taxon>
        <taxon>Botrytis</taxon>
    </lineage>
</organism>
<reference evidence="1 2" key="1">
    <citation type="submission" date="2017-12" db="EMBL/GenBank/DDBJ databases">
        <title>Comparative genomics of Botrytis spp.</title>
        <authorList>
            <person name="Valero-Jimenez C.A."/>
            <person name="Tapia P."/>
            <person name="Veloso J."/>
            <person name="Silva-Moreno E."/>
            <person name="Staats M."/>
            <person name="Valdes J.H."/>
            <person name="Van Kan J.A.L."/>
        </authorList>
    </citation>
    <scope>NUCLEOTIDE SEQUENCE [LARGE SCALE GENOMIC DNA]</scope>
    <source>
        <strain evidence="1 2">Bh0001</strain>
    </source>
</reference>
<protein>
    <submittedName>
        <fullName evidence="1">Uncharacterized protein</fullName>
    </submittedName>
</protein>
<evidence type="ECO:0000313" key="2">
    <source>
        <dbReference type="Proteomes" id="UP000297814"/>
    </source>
</evidence>
<proteinExistence type="predicted"/>
<name>A0A4Z1G712_9HELO</name>